<organism evidence="18 19">
    <name type="scientific">Bursaphelenchus xylophilus</name>
    <name type="common">Pinewood nematode worm</name>
    <name type="synonym">Aphelenchoides xylophilus</name>
    <dbReference type="NCBI Taxonomy" id="6326"/>
    <lineage>
        <taxon>Eukaryota</taxon>
        <taxon>Metazoa</taxon>
        <taxon>Ecdysozoa</taxon>
        <taxon>Nematoda</taxon>
        <taxon>Chromadorea</taxon>
        <taxon>Rhabditida</taxon>
        <taxon>Tylenchina</taxon>
        <taxon>Tylenchomorpha</taxon>
        <taxon>Aphelenchoidea</taxon>
        <taxon>Aphelenchoididae</taxon>
        <taxon>Bursaphelenchus</taxon>
    </lineage>
</organism>
<dbReference type="GO" id="GO:0004888">
    <property type="term" value="F:transmembrane signaling receptor activity"/>
    <property type="evidence" value="ECO:0007669"/>
    <property type="project" value="InterPro"/>
</dbReference>
<keyword evidence="1 15" id="KW-0813">Transport</keyword>
<feature type="transmembrane region" description="Helical" evidence="15">
    <location>
        <begin position="331"/>
        <end position="353"/>
    </location>
</feature>
<reference evidence="19" key="1">
    <citation type="submission" date="2016-11" db="UniProtKB">
        <authorList>
            <consortium name="WormBaseParasite"/>
        </authorList>
    </citation>
    <scope>IDENTIFICATION</scope>
</reference>
<feature type="transmembrane region" description="Helical" evidence="15">
    <location>
        <begin position="365"/>
        <end position="384"/>
    </location>
</feature>
<keyword evidence="10" id="KW-0325">Glycoprotein</keyword>
<dbReference type="PANTHER" id="PTHR18945">
    <property type="entry name" value="NEUROTRANSMITTER GATED ION CHANNEL"/>
    <property type="match status" value="1"/>
</dbReference>
<keyword evidence="9" id="KW-0675">Receptor</keyword>
<evidence type="ECO:0000256" key="2">
    <source>
        <dbReference type="ARBA" id="ARBA00022475"/>
    </source>
</evidence>
<feature type="domain" description="Neurotransmitter-gated ion-channel ligand-binding" evidence="16">
    <location>
        <begin position="123"/>
        <end position="329"/>
    </location>
</feature>
<evidence type="ECO:0000256" key="11">
    <source>
        <dbReference type="ARBA" id="ARBA00023257"/>
    </source>
</evidence>
<dbReference type="PROSITE" id="PS00236">
    <property type="entry name" value="NEUROTR_ION_CHANNEL"/>
    <property type="match status" value="1"/>
</dbReference>
<evidence type="ECO:0000256" key="10">
    <source>
        <dbReference type="ARBA" id="ARBA00023180"/>
    </source>
</evidence>
<dbReference type="GO" id="GO:0022848">
    <property type="term" value="F:acetylcholine-gated monoatomic cation-selective channel activity"/>
    <property type="evidence" value="ECO:0007669"/>
    <property type="project" value="InterPro"/>
</dbReference>
<evidence type="ECO:0000259" key="16">
    <source>
        <dbReference type="Pfam" id="PF02931"/>
    </source>
</evidence>
<evidence type="ECO:0000256" key="6">
    <source>
        <dbReference type="ARBA" id="ARBA00023065"/>
    </source>
</evidence>
<dbReference type="CDD" id="cd19051">
    <property type="entry name" value="LGIC_TM_cation"/>
    <property type="match status" value="1"/>
</dbReference>
<protein>
    <submittedName>
        <fullName evidence="19">Uncharacterized protein</fullName>
    </submittedName>
</protein>
<accession>A0A1I7RT27</accession>
<keyword evidence="4 15" id="KW-1133">Transmembrane helix</keyword>
<dbReference type="PRINTS" id="PR00252">
    <property type="entry name" value="NRIONCHANNEL"/>
</dbReference>
<feature type="domain" description="Neurotransmitter-gated ion-channel transmembrane" evidence="17">
    <location>
        <begin position="336"/>
        <end position="615"/>
    </location>
</feature>
<dbReference type="Pfam" id="PF02931">
    <property type="entry name" value="Neur_chan_LBD"/>
    <property type="match status" value="1"/>
</dbReference>
<evidence type="ECO:0000256" key="4">
    <source>
        <dbReference type="ARBA" id="ARBA00022989"/>
    </source>
</evidence>
<feature type="transmembrane region" description="Helical" evidence="15">
    <location>
        <begin position="600"/>
        <end position="618"/>
    </location>
</feature>
<sequence length="636" mass="73274">MYPFVSSSYPCSCSFFSGRQRERPNPSDLATCSLTLRACPDYNGLMNPSPFGRLFETGRLLFMLLLMSFFFLLFADVEAGVRGNESPSLLTTVPSNEAYNKPRRNPIRFKISKESSRNQRHMRRLYDDLFADYEREIRPVANDSMPLTVVIQFWLKQILKIDERDQTIKCYLWLELYWTDELLKWNPSDYGGLDRMHVPSTKIWRPDILVYNNANMNIEDNEVETNAIIKANGDVTLFRAMITDITCTLSLSLFPFDQQVCYLTFASWSMDGSKMLLFPSNSSDNLELYIRNTEWELTDFSVKMYEKRYECCPYAFPDITYFMVLKRSPSYYIFTLIIPSTFITVVTIVGFFTPHSTTGENTEKVSLGVNALLSMSIIMMMVSGEVPATSEVIPLIGKYYIGLIFLIFGAAFTTTITLAYQMRGNSGTPMSARMKHLLFEKLAKSPLGYWFFAVQIDRKNKYSNRPKGGPRSKENHTYIFDNVCIPSENNVNSDGLNSVHVNSTNTPNINANGLKLKHRVIKKDSKKTKLIQMDEIGKEQNEVDKNPLTEATETLINGHSFWTNRLYECMSKIDESISRTHQQRVIEFEWEQGTRIIERIIMIFYVTLTLGFAFFMLGGSGEDIRLTEEVMDRVKR</sequence>
<evidence type="ECO:0000256" key="13">
    <source>
        <dbReference type="ARBA" id="ARBA00023303"/>
    </source>
</evidence>
<dbReference type="InterPro" id="IPR036734">
    <property type="entry name" value="Neur_chan_lig-bd_sf"/>
</dbReference>
<keyword evidence="11" id="KW-0628">Postsynaptic cell membrane</keyword>
<evidence type="ECO:0000256" key="15">
    <source>
        <dbReference type="RuleBase" id="RU000687"/>
    </source>
</evidence>
<evidence type="ECO:0000256" key="5">
    <source>
        <dbReference type="ARBA" id="ARBA00023018"/>
    </source>
</evidence>
<proteinExistence type="inferred from homology"/>
<feature type="transmembrane region" description="Helical" evidence="15">
    <location>
        <begin position="399"/>
        <end position="420"/>
    </location>
</feature>
<dbReference type="GO" id="GO:0045211">
    <property type="term" value="C:postsynaptic membrane"/>
    <property type="evidence" value="ECO:0007669"/>
    <property type="project" value="UniProtKB-SubCell"/>
</dbReference>
<dbReference type="Gene3D" id="2.70.170.10">
    <property type="entry name" value="Neurotransmitter-gated ion-channel ligand-binding domain"/>
    <property type="match status" value="1"/>
</dbReference>
<evidence type="ECO:0000256" key="9">
    <source>
        <dbReference type="ARBA" id="ARBA00023170"/>
    </source>
</evidence>
<dbReference type="InterPro" id="IPR006202">
    <property type="entry name" value="Neur_chan_lig-bd"/>
</dbReference>
<evidence type="ECO:0000313" key="19">
    <source>
        <dbReference type="WBParaSite" id="BXY_0388100.1"/>
    </source>
</evidence>
<dbReference type="InterPro" id="IPR002394">
    <property type="entry name" value="Nicotinic_acetylcholine_rcpt"/>
</dbReference>
<evidence type="ECO:0000313" key="18">
    <source>
        <dbReference type="Proteomes" id="UP000095284"/>
    </source>
</evidence>
<keyword evidence="8" id="KW-1015">Disulfide bond</keyword>
<comment type="subcellular location">
    <subcellularLocation>
        <location evidence="14">Postsynaptic cell membrane</location>
        <topology evidence="14">Multi-pass membrane protein</topology>
    </subcellularLocation>
</comment>
<evidence type="ECO:0000259" key="17">
    <source>
        <dbReference type="Pfam" id="PF02932"/>
    </source>
</evidence>
<dbReference type="eggNOG" id="KOG3645">
    <property type="taxonomic scope" value="Eukaryota"/>
</dbReference>
<dbReference type="InterPro" id="IPR006201">
    <property type="entry name" value="Neur_channel"/>
</dbReference>
<dbReference type="SUPFAM" id="SSF63712">
    <property type="entry name" value="Nicotinic receptor ligand binding domain-like"/>
    <property type="match status" value="1"/>
</dbReference>
<dbReference type="CDD" id="cd18997">
    <property type="entry name" value="LGIC_ECD_nAChR"/>
    <property type="match status" value="1"/>
</dbReference>
<dbReference type="AlphaFoldDB" id="A0A1I7RT27"/>
<comment type="similarity">
    <text evidence="15">Belongs to the ligand-gated ion channel (TC 1.A.9) family.</text>
</comment>
<evidence type="ECO:0000256" key="12">
    <source>
        <dbReference type="ARBA" id="ARBA00023286"/>
    </source>
</evidence>
<dbReference type="Pfam" id="PF02932">
    <property type="entry name" value="Neur_chan_memb"/>
    <property type="match status" value="1"/>
</dbReference>
<evidence type="ECO:0000256" key="8">
    <source>
        <dbReference type="ARBA" id="ARBA00023157"/>
    </source>
</evidence>
<dbReference type="InterPro" id="IPR018000">
    <property type="entry name" value="Neurotransmitter_ion_chnl_CS"/>
</dbReference>
<dbReference type="InterPro" id="IPR036719">
    <property type="entry name" value="Neuro-gated_channel_TM_sf"/>
</dbReference>
<name>A0A1I7RT27_BURXY</name>
<evidence type="ECO:0000256" key="3">
    <source>
        <dbReference type="ARBA" id="ARBA00022692"/>
    </source>
</evidence>
<keyword evidence="3 15" id="KW-0812">Transmembrane</keyword>
<keyword evidence="5" id="KW-0770">Synapse</keyword>
<keyword evidence="13 15" id="KW-0407">Ion channel</keyword>
<keyword evidence="6 15" id="KW-0406">Ion transport</keyword>
<keyword evidence="12" id="KW-1071">Ligand-gated ion channel</keyword>
<dbReference type="SUPFAM" id="SSF90112">
    <property type="entry name" value="Neurotransmitter-gated ion-channel transmembrane pore"/>
    <property type="match status" value="1"/>
</dbReference>
<dbReference type="InterPro" id="IPR006029">
    <property type="entry name" value="Neurotrans-gated_channel_TM"/>
</dbReference>
<evidence type="ECO:0000256" key="1">
    <source>
        <dbReference type="ARBA" id="ARBA00022448"/>
    </source>
</evidence>
<dbReference type="InterPro" id="IPR038050">
    <property type="entry name" value="Neuro_actylchol_rec"/>
</dbReference>
<dbReference type="FunFam" id="2.70.170.10:FF:000028">
    <property type="entry name" value="AcetylCholine Receptor"/>
    <property type="match status" value="1"/>
</dbReference>
<evidence type="ECO:0000256" key="14">
    <source>
        <dbReference type="ARBA" id="ARBA00034104"/>
    </source>
</evidence>
<keyword evidence="7 15" id="KW-0472">Membrane</keyword>
<evidence type="ECO:0000256" key="7">
    <source>
        <dbReference type="ARBA" id="ARBA00023136"/>
    </source>
</evidence>
<dbReference type="WBParaSite" id="BXY_0388100.1">
    <property type="protein sequence ID" value="BXY_0388100.1"/>
    <property type="gene ID" value="BXY_0388100"/>
</dbReference>
<keyword evidence="2" id="KW-1003">Cell membrane</keyword>
<dbReference type="Proteomes" id="UP000095284">
    <property type="component" value="Unplaced"/>
</dbReference>
<dbReference type="PRINTS" id="PR00254">
    <property type="entry name" value="NICOTINICR"/>
</dbReference>
<dbReference type="Gene3D" id="1.20.58.390">
    <property type="entry name" value="Neurotransmitter-gated ion-channel transmembrane domain"/>
    <property type="match status" value="1"/>
</dbReference>